<reference evidence="1" key="1">
    <citation type="journal article" date="2021" name="Proc. Natl. Acad. Sci. U.S.A.">
        <title>A Catalog of Tens of Thousands of Viruses from Human Metagenomes Reveals Hidden Associations with Chronic Diseases.</title>
        <authorList>
            <person name="Tisza M.J."/>
            <person name="Buck C.B."/>
        </authorList>
    </citation>
    <scope>NUCLEOTIDE SEQUENCE</scope>
    <source>
        <strain evidence="1">CtReX5</strain>
    </source>
</reference>
<name>A0A8S5RL10_9VIRU</name>
<proteinExistence type="predicted"/>
<sequence length="166" mass="18589">MRRKRILMLSTLIIGTMTLKPIVVKADSKIELTAGVTSYLNDVMLGKIEPTVVQNEPVVVEQTYEEPTVPTCRKKYSCSRFKKLGRVRYGDYTYTWYSQRVLPGGGLNIPGRHLNEYGLVVDENEYVVIASDDLPHGTVVNTPIGIQGIVYDEGSGNGNLDIYCDW</sequence>
<accession>A0A8S5RL10</accession>
<evidence type="ECO:0000313" key="1">
    <source>
        <dbReference type="EMBL" id="DAE32047.1"/>
    </source>
</evidence>
<organism evidence="1">
    <name type="scientific">virus sp. ctReX5</name>
    <dbReference type="NCBI Taxonomy" id="2825818"/>
    <lineage>
        <taxon>Viruses</taxon>
    </lineage>
</organism>
<dbReference type="EMBL" id="BK059114">
    <property type="protein sequence ID" value="DAE32047.1"/>
    <property type="molecule type" value="Genomic_DNA"/>
</dbReference>
<protein>
    <submittedName>
        <fullName evidence="1">Uncharacterized protein</fullName>
    </submittedName>
</protein>